<name>I3YCX9_THIV6</name>
<dbReference type="STRING" id="765911.Thivi_2956"/>
<dbReference type="TCDB" id="9.B.155.1.4">
    <property type="family name" value="the putative beta barrel porin-3 (bbp3) family"/>
</dbReference>
<reference evidence="1 2" key="1">
    <citation type="submission" date="2012-06" db="EMBL/GenBank/DDBJ databases">
        <title>Complete sequence of Thiocystis violascens DSM 198.</title>
        <authorList>
            <consortium name="US DOE Joint Genome Institute"/>
            <person name="Lucas S."/>
            <person name="Han J."/>
            <person name="Lapidus A."/>
            <person name="Cheng J.-F."/>
            <person name="Goodwin L."/>
            <person name="Pitluck S."/>
            <person name="Peters L."/>
            <person name="Ovchinnikova G."/>
            <person name="Teshima H."/>
            <person name="Detter J.C."/>
            <person name="Han C."/>
            <person name="Tapia R."/>
            <person name="Land M."/>
            <person name="Hauser L."/>
            <person name="Kyrpides N."/>
            <person name="Ivanova N."/>
            <person name="Pagani I."/>
            <person name="Vogl K."/>
            <person name="Liu Z."/>
            <person name="Frigaard N.-U."/>
            <person name="Bryant D."/>
            <person name="Woyke T."/>
        </authorList>
    </citation>
    <scope>NUCLEOTIDE SEQUENCE [LARGE SCALE GENOMIC DNA]</scope>
    <source>
        <strain evidence="2">ATCC 17096 / DSM 198 / 6111</strain>
    </source>
</reference>
<dbReference type="Proteomes" id="UP000006062">
    <property type="component" value="Chromosome"/>
</dbReference>
<sequence>MSFSHPLRMPMARSHSRRQRVSHVAILTMSAASAPMVDWQITDRLRITNPLVVGPTGPAGLELSYVLNSGWKVGMGTDYRSYRHRLNREGQLPGCVGENRYIPVFVRVGRALSETLKINLYVGVAMDFDACVQHDATNGRRTRKPSSQIRWISPHKCSALRDRADRWPGSARRVAGSQSVDGAIRNTLPIGSTPSASWCRSINAFIARTGGRVPPGQHTPMPCAGFYWPDAVPVPPAPTPLIRSRSAVVASSHSPLSCSDCRIQRRRVSAVQPIAVHCDSCSP</sequence>
<evidence type="ECO:0000313" key="2">
    <source>
        <dbReference type="Proteomes" id="UP000006062"/>
    </source>
</evidence>
<protein>
    <submittedName>
        <fullName evidence="1">Uncharacterized protein</fullName>
    </submittedName>
</protein>
<accession>I3YCX9</accession>
<proteinExistence type="predicted"/>
<dbReference type="EMBL" id="CP003154">
    <property type="protein sequence ID" value="AFL74847.1"/>
    <property type="molecule type" value="Genomic_DNA"/>
</dbReference>
<keyword evidence="2" id="KW-1185">Reference proteome</keyword>
<dbReference type="HOGENOM" id="CLU_983318_0_0_6"/>
<organism evidence="1 2">
    <name type="scientific">Thiocystis violascens (strain ATCC 17096 / DSM 198 / 6111)</name>
    <name type="common">Chromatium violascens</name>
    <dbReference type="NCBI Taxonomy" id="765911"/>
    <lineage>
        <taxon>Bacteria</taxon>
        <taxon>Pseudomonadati</taxon>
        <taxon>Pseudomonadota</taxon>
        <taxon>Gammaproteobacteria</taxon>
        <taxon>Chromatiales</taxon>
        <taxon>Chromatiaceae</taxon>
        <taxon>Thiocystis</taxon>
    </lineage>
</organism>
<dbReference type="KEGG" id="tvi:Thivi_2956"/>
<dbReference type="AlphaFoldDB" id="I3YCX9"/>
<evidence type="ECO:0000313" key="1">
    <source>
        <dbReference type="EMBL" id="AFL74847.1"/>
    </source>
</evidence>
<gene>
    <name evidence="1" type="ordered locus">Thivi_2956</name>
</gene>